<dbReference type="SUPFAM" id="SSF53474">
    <property type="entry name" value="alpha/beta-Hydrolases"/>
    <property type="match status" value="1"/>
</dbReference>
<dbReference type="GO" id="GO:0006629">
    <property type="term" value="P:lipid metabolic process"/>
    <property type="evidence" value="ECO:0007669"/>
    <property type="project" value="InterPro"/>
</dbReference>
<evidence type="ECO:0000313" key="3">
    <source>
        <dbReference type="Proteomes" id="UP000789759"/>
    </source>
</evidence>
<feature type="domain" description="Fungal lipase-type" evidence="1">
    <location>
        <begin position="50"/>
        <end position="161"/>
    </location>
</feature>
<dbReference type="AlphaFoldDB" id="A0A9N9GVV3"/>
<proteinExistence type="predicted"/>
<organism evidence="2 3">
    <name type="scientific">Cetraspora pellucida</name>
    <dbReference type="NCBI Taxonomy" id="1433469"/>
    <lineage>
        <taxon>Eukaryota</taxon>
        <taxon>Fungi</taxon>
        <taxon>Fungi incertae sedis</taxon>
        <taxon>Mucoromycota</taxon>
        <taxon>Glomeromycotina</taxon>
        <taxon>Glomeromycetes</taxon>
        <taxon>Diversisporales</taxon>
        <taxon>Gigasporaceae</taxon>
        <taxon>Cetraspora</taxon>
    </lineage>
</organism>
<dbReference type="Proteomes" id="UP000789759">
    <property type="component" value="Unassembled WGS sequence"/>
</dbReference>
<dbReference type="CDD" id="cd00519">
    <property type="entry name" value="Lipase_3"/>
    <property type="match status" value="1"/>
</dbReference>
<reference evidence="2" key="1">
    <citation type="submission" date="2021-06" db="EMBL/GenBank/DDBJ databases">
        <authorList>
            <person name="Kallberg Y."/>
            <person name="Tangrot J."/>
            <person name="Rosling A."/>
        </authorList>
    </citation>
    <scope>NUCLEOTIDE SEQUENCE</scope>
    <source>
        <strain evidence="2">FL966</strain>
    </source>
</reference>
<sequence length="171" mass="18981">MLTLVLFLEFPIGDKNVTHFLAFIIANKQTKEIVISFRGSDFEDLGSQLSSSNKGILVSEGFFTTWQLFQSSNFTRELASLIKKYPSFTVSSTGHSLEGALGLYQALDVKQNHPQNTKVCFYGFNIPRGGNDLFANYVDKELDCINHVVSGGDLVSRVPPCPIWVQPKGEV</sequence>
<name>A0A9N9GVV3_9GLOM</name>
<dbReference type="InterPro" id="IPR002921">
    <property type="entry name" value="Fungal_lipase-type"/>
</dbReference>
<dbReference type="Gene3D" id="3.40.50.1820">
    <property type="entry name" value="alpha/beta hydrolase"/>
    <property type="match status" value="1"/>
</dbReference>
<comment type="caution">
    <text evidence="2">The sequence shown here is derived from an EMBL/GenBank/DDBJ whole genome shotgun (WGS) entry which is preliminary data.</text>
</comment>
<dbReference type="PANTHER" id="PTHR45908">
    <property type="entry name" value="PROTEIN CBG11750-RELATED"/>
    <property type="match status" value="1"/>
</dbReference>
<evidence type="ECO:0000313" key="2">
    <source>
        <dbReference type="EMBL" id="CAG8628920.1"/>
    </source>
</evidence>
<evidence type="ECO:0000259" key="1">
    <source>
        <dbReference type="Pfam" id="PF01764"/>
    </source>
</evidence>
<dbReference type="OrthoDB" id="438440at2759"/>
<dbReference type="InterPro" id="IPR029058">
    <property type="entry name" value="AB_hydrolase_fold"/>
</dbReference>
<accession>A0A9N9GVV3</accession>
<dbReference type="Pfam" id="PF01764">
    <property type="entry name" value="Lipase_3"/>
    <property type="match status" value="1"/>
</dbReference>
<gene>
    <name evidence="2" type="ORF">CPELLU_LOCUS8291</name>
</gene>
<protein>
    <submittedName>
        <fullName evidence="2">9426_t:CDS:1</fullName>
    </submittedName>
</protein>
<dbReference type="EMBL" id="CAJVQA010005844">
    <property type="protein sequence ID" value="CAG8628920.1"/>
    <property type="molecule type" value="Genomic_DNA"/>
</dbReference>
<keyword evidence="3" id="KW-1185">Reference proteome</keyword>